<comment type="similarity">
    <text evidence="1">Belongs to the peptidase S9A family.</text>
</comment>
<name>T0ZIQ4_9ZZZZ</name>
<dbReference type="InterPro" id="IPR029058">
    <property type="entry name" value="AB_hydrolase_fold"/>
</dbReference>
<feature type="non-terminal residue" evidence="3">
    <location>
        <position position="1"/>
    </location>
</feature>
<evidence type="ECO:0000313" key="3">
    <source>
        <dbReference type="EMBL" id="EQD48211.1"/>
    </source>
</evidence>
<organism evidence="3">
    <name type="scientific">mine drainage metagenome</name>
    <dbReference type="NCBI Taxonomy" id="410659"/>
    <lineage>
        <taxon>unclassified sequences</taxon>
        <taxon>metagenomes</taxon>
        <taxon>ecological metagenomes</taxon>
    </lineage>
</organism>
<protein>
    <submittedName>
        <fullName evidence="3">Protein containing Peptidase S9A, oligopeptidase</fullName>
    </submittedName>
</protein>
<accession>T0ZIQ4</accession>
<proteinExistence type="inferred from homology"/>
<gene>
    <name evidence="3" type="ORF">B1A_14135</name>
</gene>
<dbReference type="Gene3D" id="3.40.50.1820">
    <property type="entry name" value="alpha/beta hydrolase"/>
    <property type="match status" value="1"/>
</dbReference>
<comment type="caution">
    <text evidence="3">The sequence shown here is derived from an EMBL/GenBank/DDBJ whole genome shotgun (WGS) entry which is preliminary data.</text>
</comment>
<feature type="non-terminal residue" evidence="3">
    <location>
        <position position="153"/>
    </location>
</feature>
<dbReference type="PANTHER" id="PTHR11757:SF19">
    <property type="entry name" value="PROLYL ENDOPEPTIDASE-LIKE"/>
    <property type="match status" value="1"/>
</dbReference>
<evidence type="ECO:0000259" key="2">
    <source>
        <dbReference type="Pfam" id="PF02897"/>
    </source>
</evidence>
<sequence length="153" mass="17495">PLAATDQSSWREVIPYDHGMYLEQVYPFADCLLLSGRQEGLSQLWTYRGEALEKLDWAESVYTVEVGENRMYTTTEAMVVYESLLTPRTFYEIDLGTLQRRLVHKDEVPGEYNPADYRQERLWATAADGTRVPMSLVSRVGAFDLGPAPLILR</sequence>
<reference evidence="3" key="1">
    <citation type="submission" date="2013-08" db="EMBL/GenBank/DDBJ databases">
        <authorList>
            <person name="Mendez C."/>
            <person name="Richter M."/>
            <person name="Ferrer M."/>
            <person name="Sanchez J."/>
        </authorList>
    </citation>
    <scope>NUCLEOTIDE SEQUENCE</scope>
</reference>
<feature type="domain" description="Peptidase S9A N-terminal" evidence="2">
    <location>
        <begin position="4"/>
        <end position="104"/>
    </location>
</feature>
<dbReference type="SUPFAM" id="SSF50993">
    <property type="entry name" value="Peptidase/esterase 'gauge' domain"/>
    <property type="match status" value="1"/>
</dbReference>
<dbReference type="AlphaFoldDB" id="T0ZIQ4"/>
<dbReference type="Pfam" id="PF02897">
    <property type="entry name" value="Peptidase_S9_N"/>
    <property type="match status" value="1"/>
</dbReference>
<dbReference type="GO" id="GO:0004252">
    <property type="term" value="F:serine-type endopeptidase activity"/>
    <property type="evidence" value="ECO:0007669"/>
    <property type="project" value="InterPro"/>
</dbReference>
<dbReference type="InterPro" id="IPR051543">
    <property type="entry name" value="Serine_Peptidase_S9A"/>
</dbReference>
<evidence type="ECO:0000256" key="1">
    <source>
        <dbReference type="ARBA" id="ARBA00005228"/>
    </source>
</evidence>
<dbReference type="Gene3D" id="2.130.10.120">
    <property type="entry name" value="Prolyl oligopeptidase, N-terminal domain"/>
    <property type="match status" value="1"/>
</dbReference>
<dbReference type="InterPro" id="IPR023302">
    <property type="entry name" value="Pept_S9A_N"/>
</dbReference>
<dbReference type="EMBL" id="AUZX01010371">
    <property type="protein sequence ID" value="EQD48211.1"/>
    <property type="molecule type" value="Genomic_DNA"/>
</dbReference>
<reference evidence="3" key="2">
    <citation type="journal article" date="2014" name="ISME J.">
        <title>Microbial stratification in low pH oxic and suboxic macroscopic growths along an acid mine drainage.</title>
        <authorList>
            <person name="Mendez-Garcia C."/>
            <person name="Mesa V."/>
            <person name="Sprenger R.R."/>
            <person name="Richter M."/>
            <person name="Diez M.S."/>
            <person name="Solano J."/>
            <person name="Bargiela R."/>
            <person name="Golyshina O.V."/>
            <person name="Manteca A."/>
            <person name="Ramos J.L."/>
            <person name="Gallego J.R."/>
            <person name="Llorente I."/>
            <person name="Martins Dos Santos V.A."/>
            <person name="Jensen O.N."/>
            <person name="Pelaez A.I."/>
            <person name="Sanchez J."/>
            <person name="Ferrer M."/>
        </authorList>
    </citation>
    <scope>NUCLEOTIDE SEQUENCE</scope>
</reference>
<dbReference type="PANTHER" id="PTHR11757">
    <property type="entry name" value="PROTEASE FAMILY S9A OLIGOPEPTIDASE"/>
    <property type="match status" value="1"/>
</dbReference>